<dbReference type="EMBL" id="NRSH01000155">
    <property type="protein sequence ID" value="MBK1727461.1"/>
    <property type="molecule type" value="Genomic_DNA"/>
</dbReference>
<keyword evidence="2" id="KW-0067">ATP-binding</keyword>
<dbReference type="InterPro" id="IPR041236">
    <property type="entry name" value="PriA_C"/>
</dbReference>
<dbReference type="Pfam" id="PF18074">
    <property type="entry name" value="PriA_C"/>
    <property type="match status" value="1"/>
</dbReference>
<evidence type="ECO:0000256" key="4">
    <source>
        <dbReference type="SAM" id="MobiDB-lite"/>
    </source>
</evidence>
<feature type="region of interest" description="Disordered" evidence="4">
    <location>
        <begin position="1"/>
        <end position="21"/>
    </location>
</feature>
<evidence type="ECO:0000256" key="3">
    <source>
        <dbReference type="ARBA" id="ARBA00023125"/>
    </source>
</evidence>
<keyword evidence="1" id="KW-0547">Nucleotide-binding</keyword>
<evidence type="ECO:0000256" key="1">
    <source>
        <dbReference type="ARBA" id="ARBA00022741"/>
    </source>
</evidence>
<keyword evidence="7" id="KW-1185">Reference proteome</keyword>
<evidence type="ECO:0000259" key="5">
    <source>
        <dbReference type="Pfam" id="PF18074"/>
    </source>
</evidence>
<proteinExistence type="predicted"/>
<dbReference type="Proteomes" id="UP000738126">
    <property type="component" value="Unassembled WGS sequence"/>
</dbReference>
<evidence type="ECO:0000313" key="7">
    <source>
        <dbReference type="Proteomes" id="UP000738126"/>
    </source>
</evidence>
<accession>A0ABS1E6V0</accession>
<sequence length="70" mass="7905">HGGGRGVELLGPVPAPMERREGRHRAHLMVRAAQRPALQRFLRRWSQALGGLEGARRVRWSLDVDPVEMT</sequence>
<comment type="caution">
    <text evidence="6">The sequence shown here is derived from an EMBL/GenBank/DDBJ whole genome shotgun (WGS) entry which is preliminary data.</text>
</comment>
<reference evidence="6 7" key="1">
    <citation type="journal article" date="2020" name="Microorganisms">
        <title>Osmotic Adaptation and Compatible Solute Biosynthesis of Phototrophic Bacteria as Revealed from Genome Analyses.</title>
        <authorList>
            <person name="Imhoff J.F."/>
            <person name="Rahn T."/>
            <person name="Kunzel S."/>
            <person name="Keller A."/>
            <person name="Neulinger S.C."/>
        </authorList>
    </citation>
    <scope>NUCLEOTIDE SEQUENCE [LARGE SCALE GENOMIC DNA]</scope>
    <source>
        <strain evidence="6 7">DSM 15116</strain>
    </source>
</reference>
<gene>
    <name evidence="6" type="ORF">CKO13_10645</name>
</gene>
<feature type="domain" description="Primosomal protein N C-terminal" evidence="5">
    <location>
        <begin position="6"/>
        <end position="66"/>
    </location>
</feature>
<evidence type="ECO:0000256" key="2">
    <source>
        <dbReference type="ARBA" id="ARBA00022840"/>
    </source>
</evidence>
<keyword evidence="3" id="KW-0238">DNA-binding</keyword>
<dbReference type="RefSeq" id="WP_200260792.1">
    <property type="nucleotide sequence ID" value="NZ_NRSH01000155.1"/>
</dbReference>
<dbReference type="PANTHER" id="PTHR30580">
    <property type="entry name" value="PRIMOSOMAL PROTEIN N"/>
    <property type="match status" value="1"/>
</dbReference>
<name>A0ABS1E6V0_9GAMM</name>
<dbReference type="PANTHER" id="PTHR30580:SF0">
    <property type="entry name" value="PRIMOSOMAL PROTEIN N"/>
    <property type="match status" value="1"/>
</dbReference>
<evidence type="ECO:0000313" key="6">
    <source>
        <dbReference type="EMBL" id="MBK1727461.1"/>
    </source>
</evidence>
<protein>
    <submittedName>
        <fullName evidence="6">Primosomal protein N</fullName>
    </submittedName>
</protein>
<feature type="non-terminal residue" evidence="6">
    <location>
        <position position="1"/>
    </location>
</feature>
<organism evidence="6 7">
    <name type="scientific">Halorhodospira neutriphila</name>
    <dbReference type="NCBI Taxonomy" id="168379"/>
    <lineage>
        <taxon>Bacteria</taxon>
        <taxon>Pseudomonadati</taxon>
        <taxon>Pseudomonadota</taxon>
        <taxon>Gammaproteobacteria</taxon>
        <taxon>Chromatiales</taxon>
        <taxon>Ectothiorhodospiraceae</taxon>
        <taxon>Halorhodospira</taxon>
    </lineage>
</organism>